<keyword evidence="15" id="KW-1185">Reference proteome</keyword>
<evidence type="ECO:0000256" key="6">
    <source>
        <dbReference type="ARBA" id="ARBA00022847"/>
    </source>
</evidence>
<dbReference type="GO" id="GO:0015171">
    <property type="term" value="F:amino acid transmembrane transporter activity"/>
    <property type="evidence" value="ECO:0007669"/>
    <property type="project" value="InterPro"/>
</dbReference>
<evidence type="ECO:0000313" key="13">
    <source>
        <dbReference type="EMBL" id="SEC13776.1"/>
    </source>
</evidence>
<comment type="catalytic activity">
    <reaction evidence="10">
        <text>L-serine(in) + H(+)(in) = L-serine(out) + H(+)(out)</text>
        <dbReference type="Rhea" id="RHEA:28887"/>
        <dbReference type="ChEBI" id="CHEBI:15378"/>
        <dbReference type="ChEBI" id="CHEBI:33384"/>
    </reaction>
    <physiologicalReaction direction="right-to-left" evidence="10">
        <dbReference type="Rhea" id="RHEA:28889"/>
    </physiologicalReaction>
</comment>
<dbReference type="PATRIC" id="fig|47884.3.peg.4524"/>
<evidence type="ECO:0000256" key="10">
    <source>
        <dbReference type="ARBA" id="ARBA00047996"/>
    </source>
</evidence>
<evidence type="ECO:0000256" key="9">
    <source>
        <dbReference type="ARBA" id="ARBA00023136"/>
    </source>
</evidence>
<dbReference type="RefSeq" id="WP_048383356.1">
    <property type="nucleotide sequence ID" value="NZ_FNRS01000001.1"/>
</dbReference>
<feature type="transmembrane region" description="Helical" evidence="11">
    <location>
        <begin position="103"/>
        <end position="123"/>
    </location>
</feature>
<comment type="caution">
    <text evidence="12">The sequence shown here is derived from an EMBL/GenBank/DDBJ whole genome shotgun (WGS) entry which is preliminary data.</text>
</comment>
<dbReference type="EMBL" id="FNRS01000001">
    <property type="protein sequence ID" value="SEC13776.1"/>
    <property type="molecule type" value="Genomic_DNA"/>
</dbReference>
<feature type="transmembrane region" description="Helical" evidence="11">
    <location>
        <begin position="254"/>
        <end position="279"/>
    </location>
</feature>
<evidence type="ECO:0000256" key="7">
    <source>
        <dbReference type="ARBA" id="ARBA00022970"/>
    </source>
</evidence>
<dbReference type="InterPro" id="IPR004694">
    <property type="entry name" value="Hydroxy_aa_transpt"/>
</dbReference>
<dbReference type="GO" id="GO:0005886">
    <property type="term" value="C:plasma membrane"/>
    <property type="evidence" value="ECO:0007669"/>
    <property type="project" value="UniProtKB-SubCell"/>
</dbReference>
<keyword evidence="12" id="KW-0723">Serine/threonine-protein kinase</keyword>
<protein>
    <submittedName>
        <fullName evidence="13">Serine transporter</fullName>
    </submittedName>
    <submittedName>
        <fullName evidence="12">Serine/threonine protein kinase</fullName>
    </submittedName>
</protein>
<feature type="transmembrane region" description="Helical" evidence="11">
    <location>
        <begin position="210"/>
        <end position="233"/>
    </location>
</feature>
<keyword evidence="5 11" id="KW-0812">Transmembrane</keyword>
<dbReference type="Pfam" id="PF03222">
    <property type="entry name" value="Trp_Tyr_perm"/>
    <property type="match status" value="1"/>
</dbReference>
<keyword evidence="2" id="KW-0813">Transport</keyword>
<feature type="transmembrane region" description="Helical" evidence="11">
    <location>
        <begin position="172"/>
        <end position="190"/>
    </location>
</feature>
<keyword evidence="8 11" id="KW-1133">Transmembrane helix</keyword>
<proteinExistence type="predicted"/>
<dbReference type="AlphaFoldDB" id="A0A0J6GDX3"/>
<evidence type="ECO:0000256" key="2">
    <source>
        <dbReference type="ARBA" id="ARBA00022448"/>
    </source>
</evidence>
<evidence type="ECO:0000256" key="3">
    <source>
        <dbReference type="ARBA" id="ARBA00022475"/>
    </source>
</evidence>
<keyword evidence="4" id="KW-0997">Cell inner membrane</keyword>
<feature type="transmembrane region" description="Helical" evidence="11">
    <location>
        <begin position="366"/>
        <end position="390"/>
    </location>
</feature>
<dbReference type="NCBIfam" id="TIGR00814">
    <property type="entry name" value="stp"/>
    <property type="match status" value="1"/>
</dbReference>
<feature type="transmembrane region" description="Helical" evidence="11">
    <location>
        <begin position="29"/>
        <end position="47"/>
    </location>
</feature>
<keyword evidence="7" id="KW-0029">Amino-acid transport</keyword>
<dbReference type="PANTHER" id="PTHR35334:SF2">
    <property type="entry name" value="SERINE TRANSPORTER SDAC"/>
    <property type="match status" value="1"/>
</dbReference>
<evidence type="ECO:0000256" key="11">
    <source>
        <dbReference type="SAM" id="Phobius"/>
    </source>
</evidence>
<dbReference type="InterPro" id="IPR018227">
    <property type="entry name" value="Amino_acid_transport_2"/>
</dbReference>
<keyword evidence="9 11" id="KW-0472">Membrane</keyword>
<feature type="transmembrane region" description="Helical" evidence="11">
    <location>
        <begin position="299"/>
        <end position="322"/>
    </location>
</feature>
<dbReference type="OrthoDB" id="1627372at2"/>
<reference evidence="12 14" key="1">
    <citation type="submission" date="2015-02" db="EMBL/GenBank/DDBJ databases">
        <title>Pseudomonas helleri sp. nov. and Pseudomonas weihenstephanensis sp. nov., isolated from raw cows milk.</title>
        <authorList>
            <person name="von Neubeck M."/>
            <person name="Huptas C."/>
            <person name="Wenning M."/>
            <person name="Scherer S."/>
        </authorList>
    </citation>
    <scope>NUCLEOTIDE SEQUENCE [LARGE SCALE GENOMIC DNA]</scope>
    <source>
        <strain evidence="12 14">DSM 21104</strain>
    </source>
</reference>
<dbReference type="GO" id="GO:0015293">
    <property type="term" value="F:symporter activity"/>
    <property type="evidence" value="ECO:0007669"/>
    <property type="project" value="UniProtKB-KW"/>
</dbReference>
<evidence type="ECO:0000256" key="1">
    <source>
        <dbReference type="ARBA" id="ARBA00004429"/>
    </source>
</evidence>
<dbReference type="EMBL" id="JYLA01000009">
    <property type="protein sequence ID" value="KMM82956.1"/>
    <property type="molecule type" value="Genomic_DNA"/>
</dbReference>
<accession>A0A0J6GDX3</accession>
<evidence type="ECO:0000313" key="14">
    <source>
        <dbReference type="Proteomes" id="UP000036395"/>
    </source>
</evidence>
<evidence type="ECO:0000313" key="12">
    <source>
        <dbReference type="EMBL" id="KMM82956.1"/>
    </source>
</evidence>
<feature type="transmembrane region" description="Helical" evidence="11">
    <location>
        <begin position="402"/>
        <end position="424"/>
    </location>
</feature>
<evidence type="ECO:0000256" key="5">
    <source>
        <dbReference type="ARBA" id="ARBA00022692"/>
    </source>
</evidence>
<keyword evidence="6" id="KW-0769">Symport</keyword>
<evidence type="ECO:0000256" key="8">
    <source>
        <dbReference type="ARBA" id="ARBA00022989"/>
    </source>
</evidence>
<comment type="subcellular location">
    <subcellularLocation>
        <location evidence="1">Cell inner membrane</location>
        <topology evidence="1">Multi-pass membrane protein</topology>
    </subcellularLocation>
</comment>
<feature type="transmembrane region" description="Helical" evidence="11">
    <location>
        <begin position="53"/>
        <end position="71"/>
    </location>
</feature>
<sequence>MNDQANSVDERFDETPATLSRWNRHDTTWMLGLFGTAIGAGTLFLPINAGLGGFWPLLILALLAFPMTFYAHRGLTRFVLSGREGSDITDVVEEHFGLKAGAVITLLYFLAIFPILLIYSVALTNTVGSFMLNQLSITPPPRAILSLLLILGLLIVVRCGEQVIVKAMSMMVYPFIVALLFLAVFLIPHWNGGILSTASSMPEPSALLHTLWLAIPVMVFSFNHSPIISAFAVDQKRRYGVNAEERSSQILSRAHVLMVVMVLFFVFSCVLTLTPAQLAEAKAQNLSILSYLANHFSNPTIAFAAPLIAFVAIAKSFLGHYIGASEGLKGLILKTGKRPAAKSLDRMTAAFMLVVCWAVATLNPSILGMIETLGGPVIAAILFLMPMYAIRSVPAMRQYSGPISNVFVTLVGLVAISSLVYSLAHSLMR</sequence>
<evidence type="ECO:0000256" key="4">
    <source>
        <dbReference type="ARBA" id="ARBA00022519"/>
    </source>
</evidence>
<dbReference type="PANTHER" id="PTHR35334">
    <property type="entry name" value="SERINE TRANSPORTER"/>
    <property type="match status" value="1"/>
</dbReference>
<feature type="transmembrane region" description="Helical" evidence="11">
    <location>
        <begin position="143"/>
        <end position="160"/>
    </location>
</feature>
<gene>
    <name evidence="13" type="ORF">SAMN04490203_1869</name>
    <name evidence="12" type="ORF">TU78_20105</name>
</gene>
<keyword evidence="12" id="KW-0808">Transferase</keyword>
<evidence type="ECO:0000313" key="15">
    <source>
        <dbReference type="Proteomes" id="UP000183155"/>
    </source>
</evidence>
<keyword evidence="3" id="KW-1003">Cell membrane</keyword>
<dbReference type="STRING" id="47884.SAMN04490203_1869"/>
<dbReference type="GO" id="GO:0004674">
    <property type="term" value="F:protein serine/threonine kinase activity"/>
    <property type="evidence" value="ECO:0007669"/>
    <property type="project" value="UniProtKB-KW"/>
</dbReference>
<feature type="transmembrane region" description="Helical" evidence="11">
    <location>
        <begin position="343"/>
        <end position="360"/>
    </location>
</feature>
<keyword evidence="12" id="KW-0418">Kinase</keyword>
<dbReference type="Proteomes" id="UP000183155">
    <property type="component" value="Unassembled WGS sequence"/>
</dbReference>
<reference evidence="13 15" key="2">
    <citation type="submission" date="2016-10" db="EMBL/GenBank/DDBJ databases">
        <authorList>
            <person name="Varghese N."/>
            <person name="Submissions S."/>
        </authorList>
    </citation>
    <scope>NUCLEOTIDE SEQUENCE [LARGE SCALE GENOMIC DNA]</scope>
    <source>
        <strain evidence="13 15">BS3652</strain>
    </source>
</reference>
<name>A0A0J6GDX3_PSETA</name>
<dbReference type="Proteomes" id="UP000036395">
    <property type="component" value="Unassembled WGS sequence"/>
</dbReference>
<organism evidence="12 14">
    <name type="scientific">Pseudomonas taetrolens</name>
    <dbReference type="NCBI Taxonomy" id="47884"/>
    <lineage>
        <taxon>Bacteria</taxon>
        <taxon>Pseudomonadati</taxon>
        <taxon>Pseudomonadota</taxon>
        <taxon>Gammaproteobacteria</taxon>
        <taxon>Pseudomonadales</taxon>
        <taxon>Pseudomonadaceae</taxon>
        <taxon>Pseudomonas</taxon>
    </lineage>
</organism>